<evidence type="ECO:0000256" key="1">
    <source>
        <dbReference type="SAM" id="MobiDB-lite"/>
    </source>
</evidence>
<gene>
    <name evidence="2" type="ORF">BARAN1_0022</name>
</gene>
<reference evidence="3" key="1">
    <citation type="submission" date="2018-05" db="EMBL/GenBank/DDBJ databases">
        <authorList>
            <person name="Hao L."/>
        </authorList>
    </citation>
    <scope>NUCLEOTIDE SEQUENCE [LARGE SCALE GENOMIC DNA]</scope>
</reference>
<dbReference type="AlphaFoldDB" id="A0A2X3K446"/>
<organism evidence="2 3">
    <name type="scientific">Candidatus Bipolaricaulis anaerobius</name>
    <dbReference type="NCBI Taxonomy" id="2026885"/>
    <lineage>
        <taxon>Bacteria</taxon>
        <taxon>Candidatus Bipolaricaulota</taxon>
        <taxon>Candidatus Bipolaricaulia</taxon>
        <taxon>Candidatus Bipolaricaulales</taxon>
        <taxon>Candidatus Bipolaricaulaceae</taxon>
        <taxon>Candidatus Bipolaricaulis</taxon>
    </lineage>
</organism>
<feature type="compositionally biased region" description="Basic and acidic residues" evidence="1">
    <location>
        <begin position="24"/>
        <end position="36"/>
    </location>
</feature>
<evidence type="ECO:0000313" key="2">
    <source>
        <dbReference type="EMBL" id="SQD92047.1"/>
    </source>
</evidence>
<feature type="compositionally biased region" description="Pro residues" evidence="1">
    <location>
        <begin position="1"/>
        <end position="10"/>
    </location>
</feature>
<dbReference type="Proteomes" id="UP000249818">
    <property type="component" value="Chromosome BARAN1"/>
</dbReference>
<feature type="region of interest" description="Disordered" evidence="1">
    <location>
        <begin position="1"/>
        <end position="47"/>
    </location>
</feature>
<proteinExistence type="predicted"/>
<keyword evidence="3" id="KW-1185">Reference proteome</keyword>
<dbReference type="KEGG" id="bana:BARAN1_0022"/>
<name>A0A2X3K446_9BACT</name>
<evidence type="ECO:0000313" key="3">
    <source>
        <dbReference type="Proteomes" id="UP000249818"/>
    </source>
</evidence>
<feature type="compositionally biased region" description="Low complexity" evidence="1">
    <location>
        <begin position="11"/>
        <end position="22"/>
    </location>
</feature>
<accession>A0A2X3K446</accession>
<protein>
    <submittedName>
        <fullName evidence="2">Uncharacterized protein</fullName>
    </submittedName>
</protein>
<sequence length="47" mass="5149">MSPLTLPLPPLTQTLSPLTLPPHWGEEQGEGERMEEVPALTESPFPP</sequence>
<dbReference type="EMBL" id="LS483254">
    <property type="protein sequence ID" value="SQD92047.1"/>
    <property type="molecule type" value="Genomic_DNA"/>
</dbReference>